<feature type="non-terminal residue" evidence="1">
    <location>
        <position position="1"/>
    </location>
</feature>
<reference evidence="1 2" key="1">
    <citation type="submission" date="2017-12" db="EMBL/GenBank/DDBJ databases">
        <authorList>
            <person name="Paulsen S."/>
            <person name="Gram L.K."/>
        </authorList>
    </citation>
    <scope>NUCLEOTIDE SEQUENCE [LARGE SCALE GENOMIC DNA]</scope>
    <source>
        <strain evidence="1 2">S2897</strain>
    </source>
</reference>
<comment type="caution">
    <text evidence="1">The sequence shown here is derived from an EMBL/GenBank/DDBJ whole genome shotgun (WGS) entry which is preliminary data.</text>
</comment>
<gene>
    <name evidence="1" type="ORF">CWC05_23395</name>
</gene>
<proteinExistence type="predicted"/>
<organism evidence="1 2">
    <name type="scientific">Pseudoalteromonas ruthenica</name>
    <dbReference type="NCBI Taxonomy" id="151081"/>
    <lineage>
        <taxon>Bacteria</taxon>
        <taxon>Pseudomonadati</taxon>
        <taxon>Pseudomonadota</taxon>
        <taxon>Gammaproteobacteria</taxon>
        <taxon>Alteromonadales</taxon>
        <taxon>Pseudoalteromonadaceae</taxon>
        <taxon>Pseudoalteromonas</taxon>
    </lineage>
</organism>
<name>A0A5S3YAF2_9GAMM</name>
<accession>A0A5S3YAF2</accession>
<protein>
    <submittedName>
        <fullName evidence="1">Uncharacterized protein</fullName>
    </submittedName>
</protein>
<dbReference type="RefSeq" id="WP_171042020.1">
    <property type="nucleotide sequence ID" value="NZ_PNCG01000971.1"/>
</dbReference>
<dbReference type="Gene3D" id="3.40.50.12780">
    <property type="entry name" value="N-terminal domain of ligase-like"/>
    <property type="match status" value="1"/>
</dbReference>
<evidence type="ECO:0000313" key="2">
    <source>
        <dbReference type="Proteomes" id="UP000305874"/>
    </source>
</evidence>
<dbReference type="EMBL" id="PNCG01000971">
    <property type="protein sequence ID" value="TMP69236.1"/>
    <property type="molecule type" value="Genomic_DNA"/>
</dbReference>
<evidence type="ECO:0000313" key="1">
    <source>
        <dbReference type="EMBL" id="TMP69236.1"/>
    </source>
</evidence>
<dbReference type="SUPFAM" id="SSF56801">
    <property type="entry name" value="Acetyl-CoA synthetase-like"/>
    <property type="match status" value="1"/>
</dbReference>
<dbReference type="AlphaFoldDB" id="A0A5S3YAF2"/>
<reference evidence="2" key="2">
    <citation type="submission" date="2019-06" db="EMBL/GenBank/DDBJ databases">
        <title>Co-occurence of chitin degradation, pigmentation and bioactivity in marine Pseudoalteromonas.</title>
        <authorList>
            <person name="Sonnenschein E.C."/>
            <person name="Bech P.K."/>
        </authorList>
    </citation>
    <scope>NUCLEOTIDE SEQUENCE [LARGE SCALE GENOMIC DNA]</scope>
    <source>
        <strain evidence="2">S2897</strain>
    </source>
</reference>
<dbReference type="Proteomes" id="UP000305874">
    <property type="component" value="Unassembled WGS sequence"/>
</dbReference>
<feature type="non-terminal residue" evidence="1">
    <location>
        <position position="103"/>
    </location>
</feature>
<dbReference type="InterPro" id="IPR042099">
    <property type="entry name" value="ANL_N_sf"/>
</dbReference>
<sequence>KMLSSQNQLLSELSLVTPAQAESLQAQGFGDEFVAYLSGTETPIYIPNGKAPTLRAEQYQDVVSTLNQLAEQTPDAEAVACDGLSYTFKELYEKSSQLAHYLR</sequence>